<comment type="subcellular location">
    <subcellularLocation>
        <location evidence="1">Cell membrane</location>
        <topology evidence="1">Multi-pass membrane protein</topology>
    </subcellularLocation>
</comment>
<reference evidence="8 9" key="1">
    <citation type="submission" date="2019-08" db="EMBL/GenBank/DDBJ databases">
        <title>Genome of Vicingus serpentipes NCIMB 15042.</title>
        <authorList>
            <person name="Bowman J.P."/>
        </authorList>
    </citation>
    <scope>NUCLEOTIDE SEQUENCE [LARGE SCALE GENOMIC DNA]</scope>
    <source>
        <strain evidence="8 9">NCIMB 15042</strain>
    </source>
</reference>
<dbReference type="PANTHER" id="PTHR32309:SF13">
    <property type="entry name" value="FERRIC ENTEROBACTIN TRANSPORT PROTEIN FEPE"/>
    <property type="match status" value="1"/>
</dbReference>
<dbReference type="EMBL" id="VOOS01000003">
    <property type="protein sequence ID" value="TXB65387.1"/>
    <property type="molecule type" value="Genomic_DNA"/>
</dbReference>
<dbReference type="GO" id="GO:0004713">
    <property type="term" value="F:protein tyrosine kinase activity"/>
    <property type="evidence" value="ECO:0007669"/>
    <property type="project" value="TreeGrafter"/>
</dbReference>
<dbReference type="Gene3D" id="1.20.1270.60">
    <property type="entry name" value="Arfaptin homology (AH) domain/BAR domain"/>
    <property type="match status" value="1"/>
</dbReference>
<protein>
    <recommendedName>
        <fullName evidence="7">Polysaccharide chain length determinant N-terminal domain-containing protein</fullName>
    </recommendedName>
</protein>
<organism evidence="8 9">
    <name type="scientific">Vicingus serpentipes</name>
    <dbReference type="NCBI Taxonomy" id="1926625"/>
    <lineage>
        <taxon>Bacteria</taxon>
        <taxon>Pseudomonadati</taxon>
        <taxon>Bacteroidota</taxon>
        <taxon>Flavobacteriia</taxon>
        <taxon>Flavobacteriales</taxon>
        <taxon>Vicingaceae</taxon>
        <taxon>Vicingus</taxon>
    </lineage>
</organism>
<keyword evidence="4 6" id="KW-1133">Transmembrane helix</keyword>
<evidence type="ECO:0000313" key="9">
    <source>
        <dbReference type="Proteomes" id="UP000321721"/>
    </source>
</evidence>
<dbReference type="Pfam" id="PF02706">
    <property type="entry name" value="Wzz"/>
    <property type="match status" value="1"/>
</dbReference>
<dbReference type="RefSeq" id="WP_147100374.1">
    <property type="nucleotide sequence ID" value="NZ_VOOS01000003.1"/>
</dbReference>
<keyword evidence="3 6" id="KW-0812">Transmembrane</keyword>
<evidence type="ECO:0000256" key="6">
    <source>
        <dbReference type="SAM" id="Phobius"/>
    </source>
</evidence>
<accession>A0A5C6RTA8</accession>
<dbReference type="AlphaFoldDB" id="A0A5C6RTA8"/>
<name>A0A5C6RTA8_9FLAO</name>
<evidence type="ECO:0000256" key="1">
    <source>
        <dbReference type="ARBA" id="ARBA00004651"/>
    </source>
</evidence>
<evidence type="ECO:0000256" key="4">
    <source>
        <dbReference type="ARBA" id="ARBA00022989"/>
    </source>
</evidence>
<keyword evidence="2" id="KW-1003">Cell membrane</keyword>
<comment type="caution">
    <text evidence="8">The sequence shown here is derived from an EMBL/GenBank/DDBJ whole genome shotgun (WGS) entry which is preliminary data.</text>
</comment>
<evidence type="ECO:0000256" key="3">
    <source>
        <dbReference type="ARBA" id="ARBA00022692"/>
    </source>
</evidence>
<evidence type="ECO:0000313" key="8">
    <source>
        <dbReference type="EMBL" id="TXB65387.1"/>
    </source>
</evidence>
<evidence type="ECO:0000256" key="2">
    <source>
        <dbReference type="ARBA" id="ARBA00022475"/>
    </source>
</evidence>
<gene>
    <name evidence="8" type="ORF">FRY74_08160</name>
</gene>
<evidence type="ECO:0000259" key="7">
    <source>
        <dbReference type="Pfam" id="PF02706"/>
    </source>
</evidence>
<feature type="transmembrane region" description="Helical" evidence="6">
    <location>
        <begin position="291"/>
        <end position="312"/>
    </location>
</feature>
<dbReference type="Proteomes" id="UP000321721">
    <property type="component" value="Unassembled WGS sequence"/>
</dbReference>
<keyword evidence="5 6" id="KW-0472">Membrane</keyword>
<dbReference type="InterPro" id="IPR050445">
    <property type="entry name" value="Bact_polysacc_biosynth/exp"/>
</dbReference>
<feature type="domain" description="Polysaccharide chain length determinant N-terminal" evidence="7">
    <location>
        <begin position="11"/>
        <end position="86"/>
    </location>
</feature>
<sequence length="317" mass="36889">MFDLKNMNHSLLEMFLKNFKLLIIVGIVAAILSIVFSSPTFIDPKFQSQAVVYPSNLGEYSEESPIEQMMQWFESRTIKENVIKELGLAEHYDIDTKKDSLGHYYLLLEYDENVSINETKYESAEITVTDVEPEMAYKMVNKIIENLNKVIRAEHKKRAIEDFKTIENQFNKVKVELDSVSNELKKIRKDYSIINYGVQSIEVMKGYLKTVEGSSKSNINNAEILRLKENLENKGGDYIVLDQRVYQLLDSYRAWEKEYNNALKIVNREMTYTNIVTPPFISYKKVYPVRWLIVIISTFSAVFFAFVVLLFLGKAKK</sequence>
<dbReference type="OrthoDB" id="108548at2"/>
<dbReference type="GO" id="GO:0005886">
    <property type="term" value="C:plasma membrane"/>
    <property type="evidence" value="ECO:0007669"/>
    <property type="project" value="UniProtKB-SubCell"/>
</dbReference>
<dbReference type="PANTHER" id="PTHR32309">
    <property type="entry name" value="TYROSINE-PROTEIN KINASE"/>
    <property type="match status" value="1"/>
</dbReference>
<dbReference type="InterPro" id="IPR003856">
    <property type="entry name" value="LPS_length_determ_N"/>
</dbReference>
<evidence type="ECO:0000256" key="5">
    <source>
        <dbReference type="ARBA" id="ARBA00023136"/>
    </source>
</evidence>
<dbReference type="InterPro" id="IPR027267">
    <property type="entry name" value="AH/BAR_dom_sf"/>
</dbReference>
<keyword evidence="9" id="KW-1185">Reference proteome</keyword>
<proteinExistence type="predicted"/>